<evidence type="ECO:0000313" key="8">
    <source>
        <dbReference type="Proteomes" id="UP000613512"/>
    </source>
</evidence>
<reference evidence="7" key="2">
    <citation type="submission" date="2020-09" db="EMBL/GenBank/DDBJ databases">
        <authorList>
            <person name="Sun Q."/>
            <person name="Zhou Y."/>
        </authorList>
    </citation>
    <scope>NUCLEOTIDE SEQUENCE</scope>
    <source>
        <strain evidence="7">CGMCC 1.12408</strain>
    </source>
</reference>
<keyword evidence="7" id="KW-0687">Ribonucleoprotein</keyword>
<evidence type="ECO:0000256" key="5">
    <source>
        <dbReference type="ARBA" id="ARBA00022691"/>
    </source>
</evidence>
<dbReference type="PANTHER" id="PTHR43648">
    <property type="entry name" value="ELECTRON TRANSFER FLAVOPROTEIN BETA SUBUNIT LYSINE METHYLTRANSFERASE"/>
    <property type="match status" value="1"/>
</dbReference>
<dbReference type="GO" id="GO:0008276">
    <property type="term" value="F:protein methyltransferase activity"/>
    <property type="evidence" value="ECO:0007669"/>
    <property type="project" value="UniProtKB-UniRule"/>
</dbReference>
<feature type="binding site" evidence="6">
    <location>
        <position position="210"/>
    </location>
    <ligand>
        <name>S-adenosyl-L-methionine</name>
        <dbReference type="ChEBI" id="CHEBI:59789"/>
    </ligand>
</feature>
<feature type="binding site" evidence="6">
    <location>
        <position position="188"/>
    </location>
    <ligand>
        <name>S-adenosyl-L-methionine</name>
        <dbReference type="ChEBI" id="CHEBI:59789"/>
    </ligand>
</feature>
<keyword evidence="7" id="KW-0689">Ribosomal protein</keyword>
<evidence type="ECO:0000256" key="6">
    <source>
        <dbReference type="HAMAP-Rule" id="MF_00735"/>
    </source>
</evidence>
<proteinExistence type="inferred from homology"/>
<dbReference type="Proteomes" id="UP000613512">
    <property type="component" value="Unassembled WGS sequence"/>
</dbReference>
<dbReference type="SUPFAM" id="SSF53335">
    <property type="entry name" value="S-adenosyl-L-methionine-dependent methyltransferases"/>
    <property type="match status" value="1"/>
</dbReference>
<accession>A0A916RSU1</accession>
<dbReference type="Pfam" id="PF06325">
    <property type="entry name" value="PrmA"/>
    <property type="match status" value="1"/>
</dbReference>
<organism evidence="7 8">
    <name type="scientific">Ornithinibacillus halotolerans</name>
    <dbReference type="NCBI Taxonomy" id="1274357"/>
    <lineage>
        <taxon>Bacteria</taxon>
        <taxon>Bacillati</taxon>
        <taxon>Bacillota</taxon>
        <taxon>Bacilli</taxon>
        <taxon>Bacillales</taxon>
        <taxon>Bacillaceae</taxon>
        <taxon>Ornithinibacillus</taxon>
    </lineage>
</organism>
<dbReference type="AlphaFoldDB" id="A0A916RSU1"/>
<gene>
    <name evidence="6 7" type="primary">prmA</name>
    <name evidence="7" type="ORF">GCM10008025_10910</name>
</gene>
<dbReference type="InterPro" id="IPR004498">
    <property type="entry name" value="Ribosomal_PrmA_MeTrfase"/>
</dbReference>
<comment type="caution">
    <text evidence="7">The sequence shown here is derived from an EMBL/GenBank/DDBJ whole genome shotgun (WGS) entry which is preliminary data.</text>
</comment>
<comment type="function">
    <text evidence="6">Methylates ribosomal protein L11.</text>
</comment>
<protein>
    <recommendedName>
        <fullName evidence="6">Ribosomal protein L11 methyltransferase</fullName>
        <shortName evidence="6">L11 Mtase</shortName>
        <ecNumber evidence="6">2.1.1.-</ecNumber>
    </recommendedName>
</protein>
<evidence type="ECO:0000256" key="3">
    <source>
        <dbReference type="ARBA" id="ARBA00022603"/>
    </source>
</evidence>
<keyword evidence="4 6" id="KW-0808">Transferase</keyword>
<keyword evidence="5 6" id="KW-0949">S-adenosyl-L-methionine</keyword>
<dbReference type="PANTHER" id="PTHR43648:SF1">
    <property type="entry name" value="ELECTRON TRANSFER FLAVOPROTEIN BETA SUBUNIT LYSINE METHYLTRANSFERASE"/>
    <property type="match status" value="1"/>
</dbReference>
<dbReference type="CDD" id="cd02440">
    <property type="entry name" value="AdoMet_MTases"/>
    <property type="match status" value="1"/>
</dbReference>
<sequence>MSEIRLKWSEICIHTTNEAIEPISNILHEIGASGVVIENPLDLIIDKQDVYGEIFELNPKDYPDEGVYIKAYLPLNSSIIETVEEIKLAVNNLTAYGIELGKNEVTWSEVDEEDWATAWKKYYKPIQVSEKITVTPTWENYQPTSEDEIVIELDPGMAFGTGTHPTTMLSIQALEKYVNMGDSVIDVGCGSGVLSIASARLGAKEVYAFDLDEVAVQSTKTNAEYNKVDDLIHLKQNNLLQDVHLQADIIVSNILAEIIIRFIDDAWVNLVDGGYFITSGIIQSKKEMVLNKMQEHGFKIIEINEIEDWVSIVAKKK</sequence>
<comment type="subcellular location">
    <subcellularLocation>
        <location evidence="6">Cytoplasm</location>
    </subcellularLocation>
</comment>
<dbReference type="GO" id="GO:0005737">
    <property type="term" value="C:cytoplasm"/>
    <property type="evidence" value="ECO:0007669"/>
    <property type="project" value="UniProtKB-SubCell"/>
</dbReference>
<keyword evidence="8" id="KW-1185">Reference proteome</keyword>
<evidence type="ECO:0000256" key="4">
    <source>
        <dbReference type="ARBA" id="ARBA00022679"/>
    </source>
</evidence>
<dbReference type="GO" id="GO:0032259">
    <property type="term" value="P:methylation"/>
    <property type="evidence" value="ECO:0007669"/>
    <property type="project" value="UniProtKB-KW"/>
</dbReference>
<feature type="binding site" evidence="6">
    <location>
        <position position="253"/>
    </location>
    <ligand>
        <name>S-adenosyl-L-methionine</name>
        <dbReference type="ChEBI" id="CHEBI:59789"/>
    </ligand>
</feature>
<name>A0A916RSU1_9BACI</name>
<feature type="binding site" evidence="6">
    <location>
        <position position="167"/>
    </location>
    <ligand>
        <name>S-adenosyl-L-methionine</name>
        <dbReference type="ChEBI" id="CHEBI:59789"/>
    </ligand>
</feature>
<evidence type="ECO:0000256" key="1">
    <source>
        <dbReference type="ARBA" id="ARBA00009741"/>
    </source>
</evidence>
<comment type="catalytic activity">
    <reaction evidence="6">
        <text>L-lysyl-[protein] + 3 S-adenosyl-L-methionine = N(6),N(6),N(6)-trimethyl-L-lysyl-[protein] + 3 S-adenosyl-L-homocysteine + 3 H(+)</text>
        <dbReference type="Rhea" id="RHEA:54192"/>
        <dbReference type="Rhea" id="RHEA-COMP:9752"/>
        <dbReference type="Rhea" id="RHEA-COMP:13826"/>
        <dbReference type="ChEBI" id="CHEBI:15378"/>
        <dbReference type="ChEBI" id="CHEBI:29969"/>
        <dbReference type="ChEBI" id="CHEBI:57856"/>
        <dbReference type="ChEBI" id="CHEBI:59789"/>
        <dbReference type="ChEBI" id="CHEBI:61961"/>
    </reaction>
</comment>
<comment type="similarity">
    <text evidence="1 6">Belongs to the methyltransferase superfamily. PrmA family.</text>
</comment>
<keyword evidence="2 6" id="KW-0963">Cytoplasm</keyword>
<evidence type="ECO:0000256" key="2">
    <source>
        <dbReference type="ARBA" id="ARBA00022490"/>
    </source>
</evidence>
<dbReference type="PIRSF" id="PIRSF000401">
    <property type="entry name" value="RPL11_MTase"/>
    <property type="match status" value="1"/>
</dbReference>
<dbReference type="GO" id="GO:0005840">
    <property type="term" value="C:ribosome"/>
    <property type="evidence" value="ECO:0007669"/>
    <property type="project" value="UniProtKB-KW"/>
</dbReference>
<dbReference type="InterPro" id="IPR029063">
    <property type="entry name" value="SAM-dependent_MTases_sf"/>
</dbReference>
<dbReference type="EMBL" id="BMEY01000004">
    <property type="protein sequence ID" value="GGA68738.1"/>
    <property type="molecule type" value="Genomic_DNA"/>
</dbReference>
<reference evidence="7" key="1">
    <citation type="journal article" date="2014" name="Int. J. Syst. Evol. Microbiol.">
        <title>Complete genome sequence of Corynebacterium casei LMG S-19264T (=DSM 44701T), isolated from a smear-ripened cheese.</title>
        <authorList>
            <consortium name="US DOE Joint Genome Institute (JGI-PGF)"/>
            <person name="Walter F."/>
            <person name="Albersmeier A."/>
            <person name="Kalinowski J."/>
            <person name="Ruckert C."/>
        </authorList>
    </citation>
    <scope>NUCLEOTIDE SEQUENCE</scope>
    <source>
        <strain evidence="7">CGMCC 1.12408</strain>
    </source>
</reference>
<dbReference type="EC" id="2.1.1.-" evidence="6"/>
<dbReference type="Gene3D" id="3.40.50.150">
    <property type="entry name" value="Vaccinia Virus protein VP39"/>
    <property type="match status" value="1"/>
</dbReference>
<evidence type="ECO:0000313" key="7">
    <source>
        <dbReference type="EMBL" id="GGA68738.1"/>
    </source>
</evidence>
<dbReference type="InterPro" id="IPR050078">
    <property type="entry name" value="Ribosomal_L11_MeTrfase_PrmA"/>
</dbReference>
<keyword evidence="3 6" id="KW-0489">Methyltransferase</keyword>
<dbReference type="HAMAP" id="MF_00735">
    <property type="entry name" value="Methyltr_PrmA"/>
    <property type="match status" value="1"/>
</dbReference>
<dbReference type="NCBIfam" id="TIGR00406">
    <property type="entry name" value="prmA"/>
    <property type="match status" value="1"/>
</dbReference>